<comment type="caution">
    <text evidence="7">The sequence shown here is derived from an EMBL/GenBank/DDBJ whole genome shotgun (WGS) entry which is preliminary data.</text>
</comment>
<feature type="active site" evidence="2">
    <location>
        <position position="84"/>
    </location>
</feature>
<evidence type="ECO:0000259" key="6">
    <source>
        <dbReference type="PROSITE" id="PS51767"/>
    </source>
</evidence>
<keyword evidence="4" id="KW-1133">Transmembrane helix</keyword>
<feature type="active site" evidence="2">
    <location>
        <position position="278"/>
    </location>
</feature>
<keyword evidence="4" id="KW-0812">Transmembrane</keyword>
<reference evidence="7 8" key="1">
    <citation type="journal article" date="2017" name="Mol. Ecol.">
        <title>Comparative and population genomic landscape of Phellinus noxius: A hypervariable fungus causing root rot in trees.</title>
        <authorList>
            <person name="Chung C.L."/>
            <person name="Lee T.J."/>
            <person name="Akiba M."/>
            <person name="Lee H.H."/>
            <person name="Kuo T.H."/>
            <person name="Liu D."/>
            <person name="Ke H.M."/>
            <person name="Yokoi T."/>
            <person name="Roa M.B."/>
            <person name="Lu M.J."/>
            <person name="Chang Y.Y."/>
            <person name="Ann P.J."/>
            <person name="Tsai J.N."/>
            <person name="Chen C.Y."/>
            <person name="Tzean S.S."/>
            <person name="Ota Y."/>
            <person name="Hattori T."/>
            <person name="Sahashi N."/>
            <person name="Liou R.F."/>
            <person name="Kikuchi T."/>
            <person name="Tsai I.J."/>
        </authorList>
    </citation>
    <scope>NUCLEOTIDE SEQUENCE [LARGE SCALE GENOMIC DNA]</scope>
    <source>
        <strain evidence="7 8">FFPRI411160</strain>
    </source>
</reference>
<dbReference type="Proteomes" id="UP000217199">
    <property type="component" value="Unassembled WGS sequence"/>
</dbReference>
<dbReference type="EMBL" id="NBII01000003">
    <property type="protein sequence ID" value="PAV21313.1"/>
    <property type="molecule type" value="Genomic_DNA"/>
</dbReference>
<evidence type="ECO:0000256" key="4">
    <source>
        <dbReference type="SAM" id="Phobius"/>
    </source>
</evidence>
<dbReference type="PROSITE" id="PS51767">
    <property type="entry name" value="PEPTIDASE_A1"/>
    <property type="match status" value="1"/>
</dbReference>
<keyword evidence="5" id="KW-0732">Signal</keyword>
<keyword evidence="7" id="KW-0645">Protease</keyword>
<dbReference type="OrthoDB" id="2747330at2759"/>
<dbReference type="AlphaFoldDB" id="A0A286UNZ3"/>
<evidence type="ECO:0000313" key="8">
    <source>
        <dbReference type="Proteomes" id="UP000217199"/>
    </source>
</evidence>
<sequence length="611" mass="64790">MRSSALSIVLACTLCSAALRIPIQQKKETNRKLGRRTFGKQFSKSVLAASSGNDDDDTDLSTVNDLLYMANLTLGGNEYVVQLDTGSSDVWVKGDSFPLNNVSSTSKQYNLTYGIGWAFGNISTAEAVFSGITIPKQAFLDTSSSTNPALSYGAQGVLGLGFTSLSNIDSAVNSSGGDWGRSLLYNAFLDNPDEKNYITFALQRSLQVDGDVEGVFTVGEIDTNYSDIEDANEIPTWPVSSPSRWNVLLQALLVGSNAYNVTTDVPDAPSNNAVVLLDSGTSYSYCTEEAAESIYGSIEGASFDSSLGLWTMPCDSEVDMALQFGSDVFPLHPLDVVVSATAVSSSLTDCIGTFIPSSVSIGGNQFDWIFGDNVLRSMYTLYDFGDFDSNGNMGNPYVKLLSLTDPNDASAEFVAERGGTARTNITYSPVNVSSAGTNNVSVSSSTAEKLSKLVDYIPAVLAILGLNAVALLVISVVGVLYMCRRSRRKNSKKERAAALALNNRAPTPYPGGVAGASGSQSGHQYERVAVNAPAGENEPEDTPFNPPEPAFHGYENDGLAPLGSGARPRSNFGGIGIPRDYRVSAAGSDVTAFVPPSPGFKNDFERPKSIA</sequence>
<evidence type="ECO:0000313" key="7">
    <source>
        <dbReference type="EMBL" id="PAV21313.1"/>
    </source>
</evidence>
<evidence type="ECO:0000256" key="3">
    <source>
        <dbReference type="PIRSR" id="PIRSR601461-2"/>
    </source>
</evidence>
<keyword evidence="4" id="KW-0472">Membrane</keyword>
<dbReference type="InterPro" id="IPR021109">
    <property type="entry name" value="Peptidase_aspartic_dom_sf"/>
</dbReference>
<evidence type="ECO:0000256" key="5">
    <source>
        <dbReference type="SAM" id="SignalP"/>
    </source>
</evidence>
<dbReference type="InterPro" id="IPR001461">
    <property type="entry name" value="Aspartic_peptidase_A1"/>
</dbReference>
<dbReference type="PRINTS" id="PR00792">
    <property type="entry name" value="PEPSIN"/>
</dbReference>
<dbReference type="PANTHER" id="PTHR47966:SF51">
    <property type="entry name" value="BETA-SITE APP-CLEAVING ENZYME, ISOFORM A-RELATED"/>
    <property type="match status" value="1"/>
</dbReference>
<proteinExistence type="inferred from homology"/>
<feature type="domain" description="Peptidase A1" evidence="6">
    <location>
        <begin position="68"/>
        <end position="396"/>
    </location>
</feature>
<name>A0A286UNZ3_9AGAM</name>
<dbReference type="InterPro" id="IPR034164">
    <property type="entry name" value="Pepsin-like_dom"/>
</dbReference>
<dbReference type="GO" id="GO:0006508">
    <property type="term" value="P:proteolysis"/>
    <property type="evidence" value="ECO:0007669"/>
    <property type="project" value="UniProtKB-KW"/>
</dbReference>
<feature type="signal peptide" evidence="5">
    <location>
        <begin position="1"/>
        <end position="20"/>
    </location>
</feature>
<feature type="chain" id="PRO_5013756544" evidence="5">
    <location>
        <begin position="21"/>
        <end position="611"/>
    </location>
</feature>
<keyword evidence="7" id="KW-0378">Hydrolase</keyword>
<dbReference type="InParanoid" id="A0A286UNZ3"/>
<feature type="transmembrane region" description="Helical" evidence="4">
    <location>
        <begin position="456"/>
        <end position="483"/>
    </location>
</feature>
<organism evidence="7 8">
    <name type="scientific">Pyrrhoderma noxium</name>
    <dbReference type="NCBI Taxonomy" id="2282107"/>
    <lineage>
        <taxon>Eukaryota</taxon>
        <taxon>Fungi</taxon>
        <taxon>Dikarya</taxon>
        <taxon>Basidiomycota</taxon>
        <taxon>Agaricomycotina</taxon>
        <taxon>Agaricomycetes</taxon>
        <taxon>Hymenochaetales</taxon>
        <taxon>Hymenochaetaceae</taxon>
        <taxon>Pyrrhoderma</taxon>
    </lineage>
</organism>
<evidence type="ECO:0000256" key="1">
    <source>
        <dbReference type="ARBA" id="ARBA00007447"/>
    </source>
</evidence>
<dbReference type="GO" id="GO:0004190">
    <property type="term" value="F:aspartic-type endopeptidase activity"/>
    <property type="evidence" value="ECO:0007669"/>
    <property type="project" value="InterPro"/>
</dbReference>
<dbReference type="SUPFAM" id="SSF50630">
    <property type="entry name" value="Acid proteases"/>
    <property type="match status" value="1"/>
</dbReference>
<evidence type="ECO:0000256" key="2">
    <source>
        <dbReference type="PIRSR" id="PIRSR601461-1"/>
    </source>
</evidence>
<keyword evidence="3" id="KW-1015">Disulfide bond</keyword>
<feature type="disulfide bond" evidence="3">
    <location>
        <begin position="314"/>
        <end position="350"/>
    </location>
</feature>
<accession>A0A286UNZ3</accession>
<protein>
    <submittedName>
        <fullName evidence="7">Acid protease</fullName>
    </submittedName>
</protein>
<dbReference type="CDD" id="cd05471">
    <property type="entry name" value="pepsin_like"/>
    <property type="match status" value="1"/>
</dbReference>
<keyword evidence="8" id="KW-1185">Reference proteome</keyword>
<gene>
    <name evidence="7" type="ORF">PNOK_0394000</name>
</gene>
<dbReference type="Gene3D" id="2.40.70.10">
    <property type="entry name" value="Acid Proteases"/>
    <property type="match status" value="2"/>
</dbReference>
<dbReference type="InterPro" id="IPR033121">
    <property type="entry name" value="PEPTIDASE_A1"/>
</dbReference>
<dbReference type="STRING" id="2282107.A0A286UNZ3"/>
<dbReference type="Pfam" id="PF00026">
    <property type="entry name" value="Asp"/>
    <property type="match status" value="1"/>
</dbReference>
<dbReference type="PANTHER" id="PTHR47966">
    <property type="entry name" value="BETA-SITE APP-CLEAVING ENZYME, ISOFORM A-RELATED"/>
    <property type="match status" value="1"/>
</dbReference>
<comment type="similarity">
    <text evidence="1">Belongs to the peptidase A1 family.</text>
</comment>